<dbReference type="RefSeq" id="WP_103922102.1">
    <property type="nucleotide sequence ID" value="NZ_FMSV02000553.1"/>
</dbReference>
<gene>
    <name evidence="2" type="ORF">MBHS_04468</name>
</gene>
<organism evidence="2 3">
    <name type="scientific">Candidatus Venteria ishoeyi</name>
    <dbReference type="NCBI Taxonomy" id="1899563"/>
    <lineage>
        <taxon>Bacteria</taxon>
        <taxon>Pseudomonadati</taxon>
        <taxon>Pseudomonadota</taxon>
        <taxon>Gammaproteobacteria</taxon>
        <taxon>Thiotrichales</taxon>
        <taxon>Thiotrichaceae</taxon>
        <taxon>Venteria</taxon>
    </lineage>
</organism>
<keyword evidence="3" id="KW-1185">Reference proteome</keyword>
<sequence length="190" mass="21955">MQQAIKQNTTREDYLAWEEQSNHKHEFFQGEIFAMSGGSFNHARLSVNILSSLSQSLRGKPCQPMNSDMRIQTPTGLDTYPDVSVFCGEPELSDQQRTLLNPVVIFEVLSPSTRDYDRGDKFASYRSITTLHDYILVDSENIRVEHFRRADNKEWVLHEYNETKSSLFLPIMNTDLTLLEIYQGIVFPDI</sequence>
<dbReference type="EMBL" id="FMSV02000553">
    <property type="protein sequence ID" value="SEH08576.1"/>
    <property type="molecule type" value="Genomic_DNA"/>
</dbReference>
<dbReference type="PANTHER" id="PTHR36558">
    <property type="entry name" value="GLR1098 PROTEIN"/>
    <property type="match status" value="1"/>
</dbReference>
<dbReference type="CDD" id="cd06260">
    <property type="entry name" value="DUF820-like"/>
    <property type="match status" value="1"/>
</dbReference>
<dbReference type="InterPro" id="IPR011335">
    <property type="entry name" value="Restrct_endonuc-II-like"/>
</dbReference>
<evidence type="ECO:0000313" key="2">
    <source>
        <dbReference type="EMBL" id="SEH08576.1"/>
    </source>
</evidence>
<name>A0A1H6FHE3_9GAMM</name>
<dbReference type="AlphaFoldDB" id="A0A1H6FHE3"/>
<evidence type="ECO:0000313" key="3">
    <source>
        <dbReference type="Proteomes" id="UP000236724"/>
    </source>
</evidence>
<dbReference type="Gene3D" id="3.90.1570.10">
    <property type="entry name" value="tt1808, chain A"/>
    <property type="match status" value="1"/>
</dbReference>
<dbReference type="PANTHER" id="PTHR36558:SF1">
    <property type="entry name" value="RESTRICTION ENDONUCLEASE DOMAIN-CONTAINING PROTEIN-RELATED"/>
    <property type="match status" value="1"/>
</dbReference>
<dbReference type="InterPro" id="IPR008538">
    <property type="entry name" value="Uma2"/>
</dbReference>
<reference evidence="2 3" key="1">
    <citation type="submission" date="2016-10" db="EMBL/GenBank/DDBJ databases">
        <authorList>
            <person name="de Groot N.N."/>
        </authorList>
    </citation>
    <scope>NUCLEOTIDE SEQUENCE [LARGE SCALE GENOMIC DNA]</scope>
    <source>
        <strain evidence="2">MBHS1</strain>
    </source>
</reference>
<proteinExistence type="predicted"/>
<dbReference type="OrthoDB" id="26750at2"/>
<evidence type="ECO:0000259" key="1">
    <source>
        <dbReference type="Pfam" id="PF05685"/>
    </source>
</evidence>
<accession>A0A1H6FHE3</accession>
<dbReference type="InterPro" id="IPR012296">
    <property type="entry name" value="Nuclease_put_TT1808"/>
</dbReference>
<dbReference type="SUPFAM" id="SSF52980">
    <property type="entry name" value="Restriction endonuclease-like"/>
    <property type="match status" value="1"/>
</dbReference>
<feature type="domain" description="Putative restriction endonuclease" evidence="1">
    <location>
        <begin position="12"/>
        <end position="170"/>
    </location>
</feature>
<dbReference type="Pfam" id="PF05685">
    <property type="entry name" value="Uma2"/>
    <property type="match status" value="1"/>
</dbReference>
<dbReference type="Proteomes" id="UP000236724">
    <property type="component" value="Unassembled WGS sequence"/>
</dbReference>
<protein>
    <recommendedName>
        <fullName evidence="1">Putative restriction endonuclease domain-containing protein</fullName>
    </recommendedName>
</protein>